<sequence>MKRLTFGLPRMHKEPGEKRDFLPELAGVISRAGHQVVIEEGVGSGMGLTEADYTRFAPDLRVVKTREEAWSQDVVLVLRSPEVEEFEELIKKGSTIIAMLHLPTRPRRVKKLQELGAHAISLDSLEDDDGLRSVENTRAVGWNGLEAAFGALEKWAPERLAKDQSVFRVTIMGAGQVGKHAAEAAIKYGNRDRWSEWSKRRVPPASANIIGRRIVADHALLKEQLANTDVLVDATQRDKSEVPLIPNEALDWLPKHAVVADLVVDPYVPTGTPPTVRSIEGIPLGTLDQYTYLPDDPNWSKTIPSGVRTQSRRPVVSCYSWPGIHPRECMEHYGRQLEPLLTRLLERGGGGKLDKHGDAIDRALWRGSLAGFVEQRG</sequence>
<dbReference type="Pfam" id="PF05222">
    <property type="entry name" value="AlaDh_PNT_N"/>
    <property type="match status" value="1"/>
</dbReference>
<protein>
    <recommendedName>
        <fullName evidence="2">Alanine dehydrogenase/pyridine nucleotide transhydrogenase N-terminal domain-containing protein</fullName>
    </recommendedName>
</protein>
<dbReference type="InterPro" id="IPR007698">
    <property type="entry name" value="AlaDH/PNT_NAD(H)-bd"/>
</dbReference>
<accession>A0A2W5UTH7</accession>
<dbReference type="AlphaFoldDB" id="A0A2W5UTH7"/>
<reference evidence="3 4" key="1">
    <citation type="submission" date="2017-08" db="EMBL/GenBank/DDBJ databases">
        <title>Infants hospitalized years apart are colonized by the same room-sourced microbial strains.</title>
        <authorList>
            <person name="Brooks B."/>
            <person name="Olm M.R."/>
            <person name="Firek B.A."/>
            <person name="Baker R."/>
            <person name="Thomas B.C."/>
            <person name="Morowitz M.J."/>
            <person name="Banfield J.F."/>
        </authorList>
    </citation>
    <scope>NUCLEOTIDE SEQUENCE [LARGE SCALE GENOMIC DNA]</scope>
    <source>
        <strain evidence="3">S2_003_000_R2_14</strain>
    </source>
</reference>
<proteinExistence type="predicted"/>
<dbReference type="GO" id="GO:0005886">
    <property type="term" value="C:plasma membrane"/>
    <property type="evidence" value="ECO:0007669"/>
    <property type="project" value="TreeGrafter"/>
</dbReference>
<dbReference type="SUPFAM" id="SSF52283">
    <property type="entry name" value="Formate/glycerate dehydrogenase catalytic domain-like"/>
    <property type="match status" value="1"/>
</dbReference>
<name>A0A2W5UTH7_9BACT</name>
<dbReference type="GO" id="GO:0006524">
    <property type="term" value="P:alanine catabolic process"/>
    <property type="evidence" value="ECO:0007669"/>
    <property type="project" value="TreeGrafter"/>
</dbReference>
<evidence type="ECO:0000256" key="1">
    <source>
        <dbReference type="ARBA" id="ARBA00023002"/>
    </source>
</evidence>
<dbReference type="InterPro" id="IPR036291">
    <property type="entry name" value="NAD(P)-bd_dom_sf"/>
</dbReference>
<dbReference type="Pfam" id="PF01262">
    <property type="entry name" value="AlaDh_PNT_C"/>
    <property type="match status" value="1"/>
</dbReference>
<gene>
    <name evidence="3" type="ORF">DI536_29955</name>
</gene>
<dbReference type="SMART" id="SM01003">
    <property type="entry name" value="AlaDh_PNT_N"/>
    <property type="match status" value="1"/>
</dbReference>
<keyword evidence="1" id="KW-0560">Oxidoreductase</keyword>
<dbReference type="EMBL" id="QFQP01000037">
    <property type="protein sequence ID" value="PZR06584.1"/>
    <property type="molecule type" value="Genomic_DNA"/>
</dbReference>
<dbReference type="Gene3D" id="3.40.50.720">
    <property type="entry name" value="NAD(P)-binding Rossmann-like Domain"/>
    <property type="match status" value="2"/>
</dbReference>
<dbReference type="GO" id="GO:0000286">
    <property type="term" value="F:alanine dehydrogenase activity"/>
    <property type="evidence" value="ECO:0007669"/>
    <property type="project" value="TreeGrafter"/>
</dbReference>
<evidence type="ECO:0000313" key="4">
    <source>
        <dbReference type="Proteomes" id="UP000249061"/>
    </source>
</evidence>
<dbReference type="PANTHER" id="PTHR42795:SF1">
    <property type="entry name" value="ALANINE DEHYDROGENASE"/>
    <property type="match status" value="1"/>
</dbReference>
<evidence type="ECO:0000313" key="3">
    <source>
        <dbReference type="EMBL" id="PZR06584.1"/>
    </source>
</evidence>
<organism evidence="3 4">
    <name type="scientific">Archangium gephyra</name>
    <dbReference type="NCBI Taxonomy" id="48"/>
    <lineage>
        <taxon>Bacteria</taxon>
        <taxon>Pseudomonadati</taxon>
        <taxon>Myxococcota</taxon>
        <taxon>Myxococcia</taxon>
        <taxon>Myxococcales</taxon>
        <taxon>Cystobacterineae</taxon>
        <taxon>Archangiaceae</taxon>
        <taxon>Archangium</taxon>
    </lineage>
</organism>
<evidence type="ECO:0000259" key="2">
    <source>
        <dbReference type="SMART" id="SM01003"/>
    </source>
</evidence>
<dbReference type="Proteomes" id="UP000249061">
    <property type="component" value="Unassembled WGS sequence"/>
</dbReference>
<dbReference type="SUPFAM" id="SSF51735">
    <property type="entry name" value="NAD(P)-binding Rossmann-fold domains"/>
    <property type="match status" value="1"/>
</dbReference>
<feature type="domain" description="Alanine dehydrogenase/pyridine nucleotide transhydrogenase N-terminal" evidence="2">
    <location>
        <begin position="7"/>
        <end position="132"/>
    </location>
</feature>
<comment type="caution">
    <text evidence="3">The sequence shown here is derived from an EMBL/GenBank/DDBJ whole genome shotgun (WGS) entry which is preliminary data.</text>
</comment>
<dbReference type="InterPro" id="IPR007886">
    <property type="entry name" value="AlaDH/PNT_N"/>
</dbReference>
<dbReference type="PANTHER" id="PTHR42795">
    <property type="entry name" value="ALANINE DEHYDROGENASE"/>
    <property type="match status" value="1"/>
</dbReference>